<keyword evidence="1" id="KW-0808">Transferase</keyword>
<dbReference type="GO" id="GO:0016746">
    <property type="term" value="F:acyltransferase activity"/>
    <property type="evidence" value="ECO:0007669"/>
    <property type="project" value="UniProtKB-KW"/>
</dbReference>
<comment type="caution">
    <text evidence="1">The sequence shown here is derived from an EMBL/GenBank/DDBJ whole genome shotgun (WGS) entry which is preliminary data.</text>
</comment>
<sequence length="228" mass="25651">MKNIIIKIISYYTRLYIQLFKKYTYTHKSILFLTKIAGSPENHIKIKNSSIKNSNISITGKYNIIDIEGQLWRSCIMITGNNNCIEISSNVTLNFSKIIIRGDNCIVRIGQGSSFGSLYMICMGKQNSIDIGEHCMFGENIEIWNSDSHPIFNTEHQIINPSMPIKIGNHVWGGKGCKILKGVNIGDNAIIGMDTLVTKDIVPNTLNVGIPAHCIRKNVNWDRCFITI</sequence>
<organism evidence="1 2">
    <name type="scientific">Bacteroides fragilis</name>
    <dbReference type="NCBI Taxonomy" id="817"/>
    <lineage>
        <taxon>Bacteria</taxon>
        <taxon>Pseudomonadati</taxon>
        <taxon>Bacteroidota</taxon>
        <taxon>Bacteroidia</taxon>
        <taxon>Bacteroidales</taxon>
        <taxon>Bacteroidaceae</taxon>
        <taxon>Bacteroides</taxon>
    </lineage>
</organism>
<protein>
    <submittedName>
        <fullName evidence="1">Acyltransferase</fullName>
    </submittedName>
</protein>
<evidence type="ECO:0000313" key="1">
    <source>
        <dbReference type="EMBL" id="KAA4751665.1"/>
    </source>
</evidence>
<evidence type="ECO:0000313" key="2">
    <source>
        <dbReference type="Proteomes" id="UP000479773"/>
    </source>
</evidence>
<dbReference type="InterPro" id="IPR051159">
    <property type="entry name" value="Hexapeptide_acetyltransf"/>
</dbReference>
<keyword evidence="1" id="KW-0012">Acyltransferase</keyword>
<proteinExistence type="predicted"/>
<dbReference type="SUPFAM" id="SSF51161">
    <property type="entry name" value="Trimeric LpxA-like enzymes"/>
    <property type="match status" value="1"/>
</dbReference>
<name>A0A5M5P9T0_BACFG</name>
<reference evidence="1 2" key="1">
    <citation type="journal article" date="2019" name="Nat. Med.">
        <title>A library of human gut bacterial isolates paired with longitudinal multiomics data enables mechanistic microbiome research.</title>
        <authorList>
            <person name="Poyet M."/>
            <person name="Groussin M."/>
            <person name="Gibbons S.M."/>
            <person name="Avila-Pacheco J."/>
            <person name="Jiang X."/>
            <person name="Kearney S.M."/>
            <person name="Perrotta A.R."/>
            <person name="Berdy B."/>
            <person name="Zhao S."/>
            <person name="Lieberman T.D."/>
            <person name="Swanson P.K."/>
            <person name="Smith M."/>
            <person name="Roesemann S."/>
            <person name="Alexander J.E."/>
            <person name="Rich S.A."/>
            <person name="Livny J."/>
            <person name="Vlamakis H."/>
            <person name="Clish C."/>
            <person name="Bullock K."/>
            <person name="Deik A."/>
            <person name="Scott J."/>
            <person name="Pierce K.A."/>
            <person name="Xavier R.J."/>
            <person name="Alm E.J."/>
        </authorList>
    </citation>
    <scope>NUCLEOTIDE SEQUENCE [LARGE SCALE GENOMIC DNA]</scope>
    <source>
        <strain evidence="1 2">BIOML-A106</strain>
    </source>
</reference>
<dbReference type="EMBL" id="VWEQ01000011">
    <property type="protein sequence ID" value="KAA4751665.1"/>
    <property type="molecule type" value="Genomic_DNA"/>
</dbReference>
<accession>A0A5M5P9T0</accession>
<gene>
    <name evidence="1" type="ORF">F3B44_12955</name>
</gene>
<dbReference type="Gene3D" id="2.160.10.10">
    <property type="entry name" value="Hexapeptide repeat proteins"/>
    <property type="match status" value="1"/>
</dbReference>
<dbReference type="PANTHER" id="PTHR23416:SF78">
    <property type="entry name" value="LIPOPOLYSACCHARIDE BIOSYNTHESIS O-ACETYL TRANSFERASE WBBJ-RELATED"/>
    <property type="match status" value="1"/>
</dbReference>
<dbReference type="AlphaFoldDB" id="A0A5M5P9T0"/>
<dbReference type="PANTHER" id="PTHR23416">
    <property type="entry name" value="SIALIC ACID SYNTHASE-RELATED"/>
    <property type="match status" value="1"/>
</dbReference>
<dbReference type="Proteomes" id="UP000479773">
    <property type="component" value="Unassembled WGS sequence"/>
</dbReference>
<dbReference type="CDD" id="cd04647">
    <property type="entry name" value="LbH_MAT_like"/>
    <property type="match status" value="1"/>
</dbReference>
<dbReference type="InterPro" id="IPR011004">
    <property type="entry name" value="Trimer_LpxA-like_sf"/>
</dbReference>